<feature type="signal peptide" evidence="7">
    <location>
        <begin position="1"/>
        <end position="22"/>
    </location>
</feature>
<dbReference type="GO" id="GO:0006508">
    <property type="term" value="P:proteolysis"/>
    <property type="evidence" value="ECO:0007669"/>
    <property type="project" value="UniProtKB-KW"/>
</dbReference>
<gene>
    <name evidence="9" type="ORF">CBYS24578_00004793</name>
</gene>
<evidence type="ECO:0000313" key="9">
    <source>
        <dbReference type="EMBL" id="CAG9979310.1"/>
    </source>
</evidence>
<evidence type="ECO:0000256" key="2">
    <source>
        <dbReference type="ARBA" id="ARBA00022670"/>
    </source>
</evidence>
<dbReference type="GO" id="GO:0004190">
    <property type="term" value="F:aspartic-type endopeptidase activity"/>
    <property type="evidence" value="ECO:0007669"/>
    <property type="project" value="UniProtKB-KW"/>
</dbReference>
<evidence type="ECO:0000256" key="1">
    <source>
        <dbReference type="ARBA" id="ARBA00007447"/>
    </source>
</evidence>
<comment type="similarity">
    <text evidence="1 6">Belongs to the peptidase A1 family.</text>
</comment>
<proteinExistence type="inferred from homology"/>
<sequence>MIISCILLAFLQAIFVAAIAAAATIPDQSNLGLEGSFSLSVAATSHQSRGFLRDWAAARQKWGKGIPKDVATAFSLLDSNGRVDVQPLGSDDIFIADLEIGNPPQVVKIALDTGSSDLWLQSSDTTYFYNRKGPWAPRYHPNMSRTSNILKDAEWNVKYSERKLFKPCNFFYFIPILWQTDSSCIASVDGTAANGIVYLDTVRLGGFEVRNATIQSALTVARRFERETGLSGIMGLAKSLPSSIAPPSRTFLDLLRPQLQTPVFTADIRLNATGRFDFGRLNESITTDNVTWLGTRDGSDHWDVGLNLMSWEGSNWWLHDFTATVDTGTTLTFLPDVLARMYWSDVPGMRVDPMLSDAFTFPCDGAEKLPDLRFKLPGTEHVLNIPGPYLNYGPIAGDDTYCWGGMQSADDLESTIIGGTVLKALFVAFDLETKKVGFANKRL</sequence>
<dbReference type="OrthoDB" id="2747330at2759"/>
<dbReference type="InterPro" id="IPR001461">
    <property type="entry name" value="Aspartic_peptidase_A1"/>
</dbReference>
<feature type="domain" description="Peptidase A1" evidence="8">
    <location>
        <begin position="94"/>
        <end position="439"/>
    </location>
</feature>
<dbReference type="Gene3D" id="2.40.70.10">
    <property type="entry name" value="Acid Proteases"/>
    <property type="match status" value="2"/>
</dbReference>
<dbReference type="InterPro" id="IPR001969">
    <property type="entry name" value="Aspartic_peptidase_AS"/>
</dbReference>
<dbReference type="Pfam" id="PF00026">
    <property type="entry name" value="Asp"/>
    <property type="match status" value="2"/>
</dbReference>
<dbReference type="InterPro" id="IPR021109">
    <property type="entry name" value="Peptidase_aspartic_dom_sf"/>
</dbReference>
<evidence type="ECO:0000256" key="6">
    <source>
        <dbReference type="RuleBase" id="RU000454"/>
    </source>
</evidence>
<accession>A0A9N9XVG1</accession>
<dbReference type="EMBL" id="CABFNO020001301">
    <property type="protein sequence ID" value="CAG9979310.1"/>
    <property type="molecule type" value="Genomic_DNA"/>
</dbReference>
<dbReference type="PANTHER" id="PTHR47966">
    <property type="entry name" value="BETA-SITE APP-CLEAVING ENZYME, ISOFORM A-RELATED"/>
    <property type="match status" value="1"/>
</dbReference>
<keyword evidence="4 6" id="KW-0378">Hydrolase</keyword>
<dbReference type="InterPro" id="IPR034163">
    <property type="entry name" value="Aspergillopepsin-like_cat_dom"/>
</dbReference>
<keyword evidence="10" id="KW-1185">Reference proteome</keyword>
<feature type="active site" evidence="5">
    <location>
        <position position="326"/>
    </location>
</feature>
<evidence type="ECO:0000256" key="7">
    <source>
        <dbReference type="SAM" id="SignalP"/>
    </source>
</evidence>
<dbReference type="SUPFAM" id="SSF50630">
    <property type="entry name" value="Acid proteases"/>
    <property type="match status" value="1"/>
</dbReference>
<keyword evidence="3 6" id="KW-0064">Aspartyl protease</keyword>
<evidence type="ECO:0000259" key="8">
    <source>
        <dbReference type="PROSITE" id="PS51767"/>
    </source>
</evidence>
<organism evidence="9 10">
    <name type="scientific">Clonostachys byssicola</name>
    <dbReference type="NCBI Taxonomy" id="160290"/>
    <lineage>
        <taxon>Eukaryota</taxon>
        <taxon>Fungi</taxon>
        <taxon>Dikarya</taxon>
        <taxon>Ascomycota</taxon>
        <taxon>Pezizomycotina</taxon>
        <taxon>Sordariomycetes</taxon>
        <taxon>Hypocreomycetidae</taxon>
        <taxon>Hypocreales</taxon>
        <taxon>Bionectriaceae</taxon>
        <taxon>Clonostachys</taxon>
    </lineage>
</organism>
<evidence type="ECO:0000256" key="5">
    <source>
        <dbReference type="PIRSR" id="PIRSR601461-1"/>
    </source>
</evidence>
<dbReference type="PRINTS" id="PR00792">
    <property type="entry name" value="PEPSIN"/>
</dbReference>
<keyword evidence="7" id="KW-0732">Signal</keyword>
<dbReference type="PROSITE" id="PS51767">
    <property type="entry name" value="PEPTIDASE_A1"/>
    <property type="match status" value="1"/>
</dbReference>
<dbReference type="PROSITE" id="PS00141">
    <property type="entry name" value="ASP_PROTEASE"/>
    <property type="match status" value="2"/>
</dbReference>
<evidence type="ECO:0000256" key="4">
    <source>
        <dbReference type="ARBA" id="ARBA00022801"/>
    </source>
</evidence>
<protein>
    <recommendedName>
        <fullName evidence="8">Peptidase A1 domain-containing protein</fullName>
    </recommendedName>
</protein>
<feature type="chain" id="PRO_5040385365" description="Peptidase A1 domain-containing protein" evidence="7">
    <location>
        <begin position="23"/>
        <end position="443"/>
    </location>
</feature>
<evidence type="ECO:0000256" key="3">
    <source>
        <dbReference type="ARBA" id="ARBA00022750"/>
    </source>
</evidence>
<dbReference type="InterPro" id="IPR033121">
    <property type="entry name" value="PEPTIDASE_A1"/>
</dbReference>
<feature type="active site" evidence="5">
    <location>
        <position position="112"/>
    </location>
</feature>
<comment type="caution">
    <text evidence="9">The sequence shown here is derived from an EMBL/GenBank/DDBJ whole genome shotgun (WGS) entry which is preliminary data.</text>
</comment>
<reference evidence="9" key="1">
    <citation type="submission" date="2021-10" db="EMBL/GenBank/DDBJ databases">
        <authorList>
            <person name="Piombo E."/>
        </authorList>
    </citation>
    <scope>NUCLEOTIDE SEQUENCE</scope>
</reference>
<name>A0A9N9XVG1_9HYPO</name>
<dbReference type="CDD" id="cd06097">
    <property type="entry name" value="Aspergillopepsin_like"/>
    <property type="match status" value="1"/>
</dbReference>
<dbReference type="AlphaFoldDB" id="A0A9N9XVG1"/>
<dbReference type="PANTHER" id="PTHR47966:SF2">
    <property type="entry name" value="ASPERGILLOPEPSIN-1-RELATED"/>
    <property type="match status" value="1"/>
</dbReference>
<keyword evidence="2 6" id="KW-0645">Protease</keyword>
<evidence type="ECO:0000313" key="10">
    <source>
        <dbReference type="Proteomes" id="UP000754883"/>
    </source>
</evidence>
<dbReference type="Proteomes" id="UP000754883">
    <property type="component" value="Unassembled WGS sequence"/>
</dbReference>